<protein>
    <submittedName>
        <fullName evidence="1">Uncharacterized protein</fullName>
    </submittedName>
</protein>
<dbReference type="AlphaFoldDB" id="A0A8X6LG20"/>
<accession>A0A8X6LG20</accession>
<gene>
    <name evidence="1" type="ORF">TNCT_102041</name>
</gene>
<organism evidence="1 2">
    <name type="scientific">Trichonephila clavata</name>
    <name type="common">Joro spider</name>
    <name type="synonym">Nephila clavata</name>
    <dbReference type="NCBI Taxonomy" id="2740835"/>
    <lineage>
        <taxon>Eukaryota</taxon>
        <taxon>Metazoa</taxon>
        <taxon>Ecdysozoa</taxon>
        <taxon>Arthropoda</taxon>
        <taxon>Chelicerata</taxon>
        <taxon>Arachnida</taxon>
        <taxon>Araneae</taxon>
        <taxon>Araneomorphae</taxon>
        <taxon>Entelegynae</taxon>
        <taxon>Araneoidea</taxon>
        <taxon>Nephilidae</taxon>
        <taxon>Trichonephila</taxon>
    </lineage>
</organism>
<comment type="caution">
    <text evidence="1">The sequence shown here is derived from an EMBL/GenBank/DDBJ whole genome shotgun (WGS) entry which is preliminary data.</text>
</comment>
<reference evidence="1" key="1">
    <citation type="submission" date="2020-07" db="EMBL/GenBank/DDBJ databases">
        <title>Multicomponent nature underlies the extraordinary mechanical properties of spider dragline silk.</title>
        <authorList>
            <person name="Kono N."/>
            <person name="Nakamura H."/>
            <person name="Mori M."/>
            <person name="Yoshida Y."/>
            <person name="Ohtoshi R."/>
            <person name="Malay A.D."/>
            <person name="Moran D.A.P."/>
            <person name="Tomita M."/>
            <person name="Numata K."/>
            <person name="Arakawa K."/>
        </authorList>
    </citation>
    <scope>NUCLEOTIDE SEQUENCE</scope>
</reference>
<keyword evidence="2" id="KW-1185">Reference proteome</keyword>
<name>A0A8X6LG20_TRICU</name>
<dbReference type="EMBL" id="BMAO01016223">
    <property type="protein sequence ID" value="GFR07077.1"/>
    <property type="molecule type" value="Genomic_DNA"/>
</dbReference>
<proteinExistence type="predicted"/>
<sequence length="93" mass="11024">MRKKERGPTDIVFDDKMFFVRGNDNSNVTLATHLSTLEPFLDGERRVRGHKDKTNVKVPNLKNSYNKHREFLDNHDWFTGFHSIVISGNTWYW</sequence>
<evidence type="ECO:0000313" key="1">
    <source>
        <dbReference type="EMBL" id="GFR07077.1"/>
    </source>
</evidence>
<dbReference type="Proteomes" id="UP000887116">
    <property type="component" value="Unassembled WGS sequence"/>
</dbReference>
<evidence type="ECO:0000313" key="2">
    <source>
        <dbReference type="Proteomes" id="UP000887116"/>
    </source>
</evidence>
<dbReference type="OrthoDB" id="8300647at2759"/>